<comment type="caution">
    <text evidence="1">The sequence shown here is derived from an EMBL/GenBank/DDBJ whole genome shotgun (WGS) entry which is preliminary data.</text>
</comment>
<proteinExistence type="predicted"/>
<accession>A0ABU8EDA2</accession>
<reference evidence="1 2" key="1">
    <citation type="submission" date="2023-12" db="EMBL/GenBank/DDBJ databases">
        <authorList>
            <person name="Easwaran N."/>
            <person name="Lazarus H.P.S."/>
        </authorList>
    </citation>
    <scope>NUCLEOTIDE SEQUENCE [LARGE SCALE GENOMIC DNA]</scope>
    <source>
        <strain evidence="1 2">VIT-2023</strain>
    </source>
</reference>
<dbReference type="Proteomes" id="UP001387110">
    <property type="component" value="Unassembled WGS sequence"/>
</dbReference>
<organism evidence="1 2">
    <name type="scientific">Exiguobacterium indicum</name>
    <dbReference type="NCBI Taxonomy" id="296995"/>
    <lineage>
        <taxon>Bacteria</taxon>
        <taxon>Bacillati</taxon>
        <taxon>Bacillota</taxon>
        <taxon>Bacilli</taxon>
        <taxon>Bacillales</taxon>
        <taxon>Bacillales Family XII. Incertae Sedis</taxon>
        <taxon>Exiguobacterium</taxon>
    </lineage>
</organism>
<dbReference type="EMBL" id="JBAWKY010000001">
    <property type="protein sequence ID" value="MEI4460852.1"/>
    <property type="molecule type" value="Genomic_DNA"/>
</dbReference>
<gene>
    <name evidence="1" type="ORF">SZL87_00300</name>
</gene>
<evidence type="ECO:0000313" key="2">
    <source>
        <dbReference type="Proteomes" id="UP001387110"/>
    </source>
</evidence>
<name>A0ABU8EDA2_9BACL</name>
<evidence type="ECO:0000313" key="1">
    <source>
        <dbReference type="EMBL" id="MEI4460852.1"/>
    </source>
</evidence>
<sequence>MSVGWSGTIQDFLQIDQHQFSQALQHSIPNDAYRVILTRNRDGLIIYIFEKPELEETWHTLKHVLRIEKLI</sequence>
<keyword evidence="2" id="KW-1185">Reference proteome</keyword>
<protein>
    <submittedName>
        <fullName evidence="1">Uncharacterized protein</fullName>
    </submittedName>
</protein>
<dbReference type="RefSeq" id="WP_023468236.1">
    <property type="nucleotide sequence ID" value="NZ_JBAWKY010000001.1"/>
</dbReference>